<dbReference type="eggNOG" id="KOG4497">
    <property type="taxonomic scope" value="Eukaryota"/>
</dbReference>
<dbReference type="OMA" id="CWHLNGD"/>
<organism evidence="1 2">
    <name type="scientific">Daphnia pulex</name>
    <name type="common">Water flea</name>
    <dbReference type="NCBI Taxonomy" id="6669"/>
    <lineage>
        <taxon>Eukaryota</taxon>
        <taxon>Metazoa</taxon>
        <taxon>Ecdysozoa</taxon>
        <taxon>Arthropoda</taxon>
        <taxon>Crustacea</taxon>
        <taxon>Branchiopoda</taxon>
        <taxon>Diplostraca</taxon>
        <taxon>Cladocera</taxon>
        <taxon>Anomopoda</taxon>
        <taxon>Daphniidae</taxon>
        <taxon>Daphnia</taxon>
    </lineage>
</organism>
<reference evidence="1 2" key="1">
    <citation type="journal article" date="2011" name="Science">
        <title>The ecoresponsive genome of Daphnia pulex.</title>
        <authorList>
            <person name="Colbourne J.K."/>
            <person name="Pfrender M.E."/>
            <person name="Gilbert D."/>
            <person name="Thomas W.K."/>
            <person name="Tucker A."/>
            <person name="Oakley T.H."/>
            <person name="Tokishita S."/>
            <person name="Aerts A."/>
            <person name="Arnold G.J."/>
            <person name="Basu M.K."/>
            <person name="Bauer D.J."/>
            <person name="Caceres C.E."/>
            <person name="Carmel L."/>
            <person name="Casola C."/>
            <person name="Choi J.H."/>
            <person name="Detter J.C."/>
            <person name="Dong Q."/>
            <person name="Dusheyko S."/>
            <person name="Eads B.D."/>
            <person name="Frohlich T."/>
            <person name="Geiler-Samerotte K.A."/>
            <person name="Gerlach D."/>
            <person name="Hatcher P."/>
            <person name="Jogdeo S."/>
            <person name="Krijgsveld J."/>
            <person name="Kriventseva E.V."/>
            <person name="Kultz D."/>
            <person name="Laforsch C."/>
            <person name="Lindquist E."/>
            <person name="Lopez J."/>
            <person name="Manak J.R."/>
            <person name="Muller J."/>
            <person name="Pangilinan J."/>
            <person name="Patwardhan R.P."/>
            <person name="Pitluck S."/>
            <person name="Pritham E.J."/>
            <person name="Rechtsteiner A."/>
            <person name="Rho M."/>
            <person name="Rogozin I.B."/>
            <person name="Sakarya O."/>
            <person name="Salamov A."/>
            <person name="Schaack S."/>
            <person name="Shapiro H."/>
            <person name="Shiga Y."/>
            <person name="Skalitzky C."/>
            <person name="Smith Z."/>
            <person name="Souvorov A."/>
            <person name="Sung W."/>
            <person name="Tang Z."/>
            <person name="Tsuchiya D."/>
            <person name="Tu H."/>
            <person name="Vos H."/>
            <person name="Wang M."/>
            <person name="Wolf Y.I."/>
            <person name="Yamagata H."/>
            <person name="Yamada T."/>
            <person name="Ye Y."/>
            <person name="Shaw J.R."/>
            <person name="Andrews J."/>
            <person name="Crease T.J."/>
            <person name="Tang H."/>
            <person name="Lucas S.M."/>
            <person name="Robertson H.M."/>
            <person name="Bork P."/>
            <person name="Koonin E.V."/>
            <person name="Zdobnov E.M."/>
            <person name="Grigoriev I.V."/>
            <person name="Lynch M."/>
            <person name="Boore J.L."/>
        </authorList>
    </citation>
    <scope>NUCLEOTIDE SEQUENCE [LARGE SCALE GENOMIC DNA]</scope>
</reference>
<dbReference type="GO" id="GO:1990810">
    <property type="term" value="P:microtubule anchoring at mitotic spindle pole body"/>
    <property type="evidence" value="ECO:0000318"/>
    <property type="project" value="GO_Central"/>
</dbReference>
<protein>
    <recommendedName>
        <fullName evidence="3">WD repeat-containing protein WRAP73</fullName>
    </recommendedName>
</protein>
<sequence length="414" mass="45706">MECHSFRLSNGLFSFSPNGLFAAFCNQQRLTVCLISDFQPIRVIQCSEIVEQIEWSTDSELLLSAYIKKGKLEVWSVAQPEWKCKISTGSLGLIAAQFAPSSRHVLTTARLHLRITIWSLSDQNVCHINLPKAANPGIDFCVGGTHMAVVERRMALDCVAIYSCDTWTQVTLIDCAAVDIGGMKWSPDGSKIAIWDGISHSGKLGIYLISGSQLAEITNLFGIHSIEWSPSAQILAVATVGSKVKLINHLSWNPIATLNHPAKIRESTCVIYCESEDQLKYQIVEDRPFTLPGESSVGQLVLAFSSDARYLAVFDQQRPRVLWIWELPYFSLKSVLVHCSAIRCFKWSHTDPRLATVCGNGNFYAWTPVGSAITDLRPTNIIASALKADRADWTASGEHLMIAGKDVGCVCQVK</sequence>
<dbReference type="Gene3D" id="2.130.10.10">
    <property type="entry name" value="YVTN repeat-like/Quinoprotein amine dehydrogenase"/>
    <property type="match status" value="3"/>
</dbReference>
<dbReference type="InterPro" id="IPR001680">
    <property type="entry name" value="WD40_rpt"/>
</dbReference>
<dbReference type="AlphaFoldDB" id="E9GB86"/>
<dbReference type="InterPro" id="IPR036322">
    <property type="entry name" value="WD40_repeat_dom_sf"/>
</dbReference>
<dbReference type="STRING" id="6669.E9GB86"/>
<dbReference type="PhylomeDB" id="E9GB86"/>
<evidence type="ECO:0000313" key="2">
    <source>
        <dbReference type="Proteomes" id="UP000000305"/>
    </source>
</evidence>
<dbReference type="InParanoid" id="E9GB86"/>
<dbReference type="EMBL" id="GL732537">
    <property type="protein sequence ID" value="EFX83402.1"/>
    <property type="molecule type" value="Genomic_DNA"/>
</dbReference>
<accession>E9GB86</accession>
<evidence type="ECO:0000313" key="1">
    <source>
        <dbReference type="EMBL" id="EFX83402.1"/>
    </source>
</evidence>
<dbReference type="PANTHER" id="PTHR16220:SF0">
    <property type="entry name" value="WD REPEAT-CONTAINING PROTEIN WRAP73"/>
    <property type="match status" value="1"/>
</dbReference>
<dbReference type="OrthoDB" id="308690at2759"/>
<dbReference type="SUPFAM" id="SSF50978">
    <property type="entry name" value="WD40 repeat-like"/>
    <property type="match status" value="1"/>
</dbReference>
<dbReference type="PANTHER" id="PTHR16220">
    <property type="entry name" value="WD REPEAT PROTEIN 8-RELATED"/>
    <property type="match status" value="1"/>
</dbReference>
<keyword evidence="2" id="KW-1185">Reference proteome</keyword>
<dbReference type="GO" id="GO:0005815">
    <property type="term" value="C:microtubule organizing center"/>
    <property type="evidence" value="ECO:0000318"/>
    <property type="project" value="GO_Central"/>
</dbReference>
<dbReference type="SMART" id="SM00320">
    <property type="entry name" value="WD40"/>
    <property type="match status" value="3"/>
</dbReference>
<name>E9GB86_DAPPU</name>
<dbReference type="InterPro" id="IPR052778">
    <property type="entry name" value="Centrosome-WD_assoc"/>
</dbReference>
<gene>
    <name evidence="1" type="ORF">DAPPUDRAFT_100736</name>
</gene>
<dbReference type="Proteomes" id="UP000000305">
    <property type="component" value="Unassembled WGS sequence"/>
</dbReference>
<dbReference type="HOGENOM" id="CLU_024072_3_1_1"/>
<dbReference type="KEGG" id="dpx:DAPPUDRAFT_100736"/>
<evidence type="ECO:0008006" key="3">
    <source>
        <dbReference type="Google" id="ProtNLM"/>
    </source>
</evidence>
<dbReference type="GO" id="GO:1990811">
    <property type="term" value="C:MWP complex"/>
    <property type="evidence" value="ECO:0000318"/>
    <property type="project" value="GO_Central"/>
</dbReference>
<proteinExistence type="predicted"/>
<dbReference type="InterPro" id="IPR015943">
    <property type="entry name" value="WD40/YVTN_repeat-like_dom_sf"/>
</dbReference>